<name>A0ABN7W098_GIGMA</name>
<keyword evidence="3" id="KW-1185">Reference proteome</keyword>
<accession>A0ABN7W098</accession>
<comment type="caution">
    <text evidence="2">The sequence shown here is derived from an EMBL/GenBank/DDBJ whole genome shotgun (WGS) entry which is preliminary data.</text>
</comment>
<dbReference type="EMBL" id="CAJVQB010027284">
    <property type="protein sequence ID" value="CAG8810279.1"/>
    <property type="molecule type" value="Genomic_DNA"/>
</dbReference>
<dbReference type="Proteomes" id="UP000789901">
    <property type="component" value="Unassembled WGS sequence"/>
</dbReference>
<evidence type="ECO:0000313" key="3">
    <source>
        <dbReference type="Proteomes" id="UP000789901"/>
    </source>
</evidence>
<protein>
    <submittedName>
        <fullName evidence="2">10524_t:CDS:1</fullName>
    </submittedName>
</protein>
<feature type="region of interest" description="Disordered" evidence="1">
    <location>
        <begin position="144"/>
        <end position="211"/>
    </location>
</feature>
<reference evidence="2 3" key="1">
    <citation type="submission" date="2021-06" db="EMBL/GenBank/DDBJ databases">
        <authorList>
            <person name="Kallberg Y."/>
            <person name="Tangrot J."/>
            <person name="Rosling A."/>
        </authorList>
    </citation>
    <scope>NUCLEOTIDE SEQUENCE [LARGE SCALE GENOMIC DNA]</scope>
    <source>
        <strain evidence="2 3">120-4 pot B 10/14</strain>
    </source>
</reference>
<feature type="compositionally biased region" description="Low complexity" evidence="1">
    <location>
        <begin position="106"/>
        <end position="119"/>
    </location>
</feature>
<sequence>MAEKEIINISIKLFWDDNSSATFNGPLEFTTTLNHGCTTIKNLDVPSTVLLNGKGYQRIADEPIHSDIHDLLNNISLEEDESMFDNQVSPQEQSAVSLDRYNEQIDSQDNQQGSSSQINDSEDEIIDDNGESSKVNEQLSEIQVEADDQQEQSDDSPPPEKNNKPLRVNKPKSNKRKPKASLNISRKKKTQMQHTSSSETNSDKDESTSSDAAIEELQISSTINEIEKNKALLLNNNFEIVQKNKLIVYGDKLFSKNKSIEDLLITNFNHLFNDINVINYSFPPLPSYSLNMESLENYFKEWASQYGQLKSTKTEVEKKMLKLLYKLRDAYLTLLVMLAEEYKRDKNRYPTHKTLRGFVNEKVKSILGISKRHEQRYWIGTWRLIELLNITHCPASILVESGLTARYLTRETNYDQFLKSLLNNVEANHEAPKFDESLILRLVL</sequence>
<feature type="compositionally biased region" description="Basic residues" evidence="1">
    <location>
        <begin position="167"/>
        <end position="191"/>
    </location>
</feature>
<evidence type="ECO:0000313" key="2">
    <source>
        <dbReference type="EMBL" id="CAG8810279.1"/>
    </source>
</evidence>
<evidence type="ECO:0000256" key="1">
    <source>
        <dbReference type="SAM" id="MobiDB-lite"/>
    </source>
</evidence>
<organism evidence="2 3">
    <name type="scientific">Gigaspora margarita</name>
    <dbReference type="NCBI Taxonomy" id="4874"/>
    <lineage>
        <taxon>Eukaryota</taxon>
        <taxon>Fungi</taxon>
        <taxon>Fungi incertae sedis</taxon>
        <taxon>Mucoromycota</taxon>
        <taxon>Glomeromycotina</taxon>
        <taxon>Glomeromycetes</taxon>
        <taxon>Diversisporales</taxon>
        <taxon>Gigasporaceae</taxon>
        <taxon>Gigaspora</taxon>
    </lineage>
</organism>
<proteinExistence type="predicted"/>
<feature type="region of interest" description="Disordered" evidence="1">
    <location>
        <begin position="106"/>
        <end position="128"/>
    </location>
</feature>
<feature type="compositionally biased region" description="Acidic residues" evidence="1">
    <location>
        <begin position="144"/>
        <end position="154"/>
    </location>
</feature>
<gene>
    <name evidence="2" type="ORF">GMARGA_LOCUS25059</name>
</gene>